<feature type="compositionally biased region" description="Basic and acidic residues" evidence="1">
    <location>
        <begin position="566"/>
        <end position="591"/>
    </location>
</feature>
<name>A0A8K0JMY6_9TREE</name>
<protein>
    <submittedName>
        <fullName evidence="2">Uncharacterized protein</fullName>
    </submittedName>
</protein>
<feature type="compositionally biased region" description="Basic and acidic residues" evidence="1">
    <location>
        <begin position="529"/>
        <end position="544"/>
    </location>
</feature>
<evidence type="ECO:0000313" key="3">
    <source>
        <dbReference type="Proteomes" id="UP000812966"/>
    </source>
</evidence>
<feature type="compositionally biased region" description="Polar residues" evidence="1">
    <location>
        <begin position="891"/>
        <end position="907"/>
    </location>
</feature>
<feature type="region of interest" description="Disordered" evidence="1">
    <location>
        <begin position="475"/>
        <end position="753"/>
    </location>
</feature>
<feature type="compositionally biased region" description="Low complexity" evidence="1">
    <location>
        <begin position="392"/>
        <end position="403"/>
    </location>
</feature>
<dbReference type="AlphaFoldDB" id="A0A8K0JMY6"/>
<feature type="region of interest" description="Disordered" evidence="1">
    <location>
        <begin position="57"/>
        <end position="136"/>
    </location>
</feature>
<feature type="region of interest" description="Disordered" evidence="1">
    <location>
        <begin position="301"/>
        <end position="361"/>
    </location>
</feature>
<keyword evidence="3" id="KW-1185">Reference proteome</keyword>
<feature type="compositionally biased region" description="Basic and acidic residues" evidence="1">
    <location>
        <begin position="838"/>
        <end position="854"/>
    </location>
</feature>
<dbReference type="OrthoDB" id="2563191at2759"/>
<feature type="compositionally biased region" description="Polar residues" evidence="1">
    <location>
        <begin position="785"/>
        <end position="796"/>
    </location>
</feature>
<accession>A0A8K0JMY6</accession>
<feature type="region of interest" description="Disordered" evidence="1">
    <location>
        <begin position="1"/>
        <end position="26"/>
    </location>
</feature>
<sequence length="977" mass="106102">MSTSTKPPPDPTATQPSPPPADRVQTRCRCGNVSVLTEDHGSSDGHGTGVYIIREELTAYRRTPAYHQRQSRRRDSTSGSAPRVRRVSNDFPKQGQQGSTDRDRDNVRVGEADVLGSSASRGRRGSRSAGGDEEEDGERIVVCTVCDEDVVKAKVDASGGKIKIVHVLEVLCEKRGPPPSDAEAKHALLYPFDLSHLPYSESYGAPPNLPTPPHFTTLLSPLADPFFLPPPFTPSDPYFMKLSDVATDKIRRVREEVDKEILEFVTRKRKQVASVQRRARGECEILYKSYEKACRMRGVALRGEEKEQDARSRPSVSQGMDGAARTRSMSTERPAKESFGAPSIATPMSGSALDVPGKGTASRMPIRASVAQTGYGSSLLSASLSVSYFPHQGQQQQQAGIAAPTPSGTGNDTTPRPGRSPMKSPQVVDHSFQKVEPIGGSSFNSNPITTPFHRGAKSGVDLDVVSSLRISHMDERFGHGSSVGGGSRAVTSEMHHSLGRKGNRYHNPLDTDLDVEADDPAMKDPSPSKLDRVLEREEDVREGGEGDIALHPFAESSQVSAASSYKDQRSDEDLPVREPERQGSGEKDMPPRGRRPSFMVPEEERTPRPRNVKHLSSSSPETMRRLSNTSSTRRSAMGGAKSGGDADQKEEGEGSGSTRKKVKFEEAVVVKDDQARSDQEEMQRERAGIDEPEDSGLVSGPDDAVFDFEDHDAPRPEIPSSFATSLIDDAEATEASSSPARQDKNRTMKENTQLVEKKLIQLMAADAPSHRSAWRNDTQKLWQALGQTTNRSFLSPSTSRRTRDRNDDSSDDEDVDENKTSLFATSMPVRIVMPKESGVPKELEPKTSLVDRKGMLVPPLKNAMRRAGSSDSDNSSIKRAAGDQSGDRQDVSVSASVSNITIGTASMRQDVARSQGRGPPQPSASYRDKGYGGFSVDPGPALEAMGTLSEEEEDEHSAGVKAGAPGFIPPHRQDRTG</sequence>
<feature type="compositionally biased region" description="Basic and acidic residues" evidence="1">
    <location>
        <begin position="100"/>
        <end position="111"/>
    </location>
</feature>
<feature type="compositionally biased region" description="Basic and acidic residues" evidence="1">
    <location>
        <begin position="741"/>
        <end position="753"/>
    </location>
</feature>
<feature type="compositionally biased region" description="Basic and acidic residues" evidence="1">
    <location>
        <begin position="302"/>
        <end position="312"/>
    </location>
</feature>
<gene>
    <name evidence="2" type="ORF">FFLO_03032</name>
</gene>
<feature type="region of interest" description="Disordered" evidence="1">
    <location>
        <begin position="785"/>
        <end position="977"/>
    </location>
</feature>
<feature type="compositionally biased region" description="Pro residues" evidence="1">
    <location>
        <begin position="1"/>
        <end position="21"/>
    </location>
</feature>
<dbReference type="EMBL" id="JABELV010000053">
    <property type="protein sequence ID" value="KAG7553525.1"/>
    <property type="molecule type" value="Genomic_DNA"/>
</dbReference>
<feature type="region of interest" description="Disordered" evidence="1">
    <location>
        <begin position="392"/>
        <end position="425"/>
    </location>
</feature>
<proteinExistence type="predicted"/>
<feature type="compositionally biased region" description="Low complexity" evidence="1">
    <location>
        <begin position="625"/>
        <end position="635"/>
    </location>
</feature>
<feature type="compositionally biased region" description="Polar residues" evidence="1">
    <location>
        <begin position="555"/>
        <end position="565"/>
    </location>
</feature>
<comment type="caution">
    <text evidence="2">The sequence shown here is derived from an EMBL/GenBank/DDBJ whole genome shotgun (WGS) entry which is preliminary data.</text>
</comment>
<dbReference type="Proteomes" id="UP000812966">
    <property type="component" value="Unassembled WGS sequence"/>
</dbReference>
<evidence type="ECO:0000256" key="1">
    <source>
        <dbReference type="SAM" id="MobiDB-lite"/>
    </source>
</evidence>
<feature type="compositionally biased region" description="Basic and acidic residues" evidence="1">
    <location>
        <begin position="663"/>
        <end position="689"/>
    </location>
</feature>
<evidence type="ECO:0000313" key="2">
    <source>
        <dbReference type="EMBL" id="KAG7553525.1"/>
    </source>
</evidence>
<reference evidence="2" key="1">
    <citation type="submission" date="2020-04" db="EMBL/GenBank/DDBJ databases">
        <title>Analysis of mating type loci in Filobasidium floriforme.</title>
        <authorList>
            <person name="Nowrousian M."/>
        </authorList>
    </citation>
    <scope>NUCLEOTIDE SEQUENCE</scope>
    <source>
        <strain evidence="2">CBS 6242</strain>
    </source>
</reference>
<organism evidence="2 3">
    <name type="scientific">Filobasidium floriforme</name>
    <dbReference type="NCBI Taxonomy" id="5210"/>
    <lineage>
        <taxon>Eukaryota</taxon>
        <taxon>Fungi</taxon>
        <taxon>Dikarya</taxon>
        <taxon>Basidiomycota</taxon>
        <taxon>Agaricomycotina</taxon>
        <taxon>Tremellomycetes</taxon>
        <taxon>Filobasidiales</taxon>
        <taxon>Filobasidiaceae</taxon>
        <taxon>Filobasidium</taxon>
    </lineage>
</organism>